<dbReference type="InterPro" id="IPR011703">
    <property type="entry name" value="ATPase_AAA-3"/>
</dbReference>
<evidence type="ECO:0000313" key="3">
    <source>
        <dbReference type="EMBL" id="EDZ64216.1"/>
    </source>
</evidence>
<sequence>MKKIHIPKAQDKELALSCLVANEHLLIEDIPGTGKTQLAKDLSKFSKLPSNRIQCTNDLMPADVLGYYRLTTGNKLKFIEGPVFTNILLIDELNRAPSRTQSALLEAMEELQVTIEGKTHKLPDPFFVIATQNPREQIGIFDLPESQLDRFSICINMDHKSKEDYLDIMNQTKVTSQQFRKNILTIKKKMKDIHFEDSLKNYLLNIFENIENIINKNLAIRPRLQIRRLAEAMASIDNRDFVIPEDILTFLVPSLRHRLSTNNYEEIHEIVIKAVEGVRTP</sequence>
<dbReference type="Pfam" id="PF07726">
    <property type="entry name" value="AAA_3"/>
    <property type="match status" value="1"/>
</dbReference>
<organism evidence="3 4">
    <name type="scientific">beta proteobacterium KB13</name>
    <dbReference type="NCBI Taxonomy" id="314607"/>
    <lineage>
        <taxon>Bacteria</taxon>
        <taxon>Pseudomonadati</taxon>
        <taxon>Pseudomonadota</taxon>
        <taxon>Betaproteobacteria</taxon>
        <taxon>Nitrosomonadales</taxon>
        <taxon>OM43 clade</taxon>
    </lineage>
</organism>
<dbReference type="EMBL" id="DS995299">
    <property type="protein sequence ID" value="EDZ64216.1"/>
    <property type="molecule type" value="Genomic_DNA"/>
</dbReference>
<dbReference type="HOGENOM" id="CLU_034716_2_1_4"/>
<dbReference type="PANTHER" id="PTHR42759">
    <property type="entry name" value="MOXR FAMILY PROTEIN"/>
    <property type="match status" value="1"/>
</dbReference>
<keyword evidence="4" id="KW-1185">Reference proteome</keyword>
<dbReference type="InterPro" id="IPR041628">
    <property type="entry name" value="ChlI/MoxR_AAA_lid"/>
</dbReference>
<dbReference type="SUPFAM" id="SSF52540">
    <property type="entry name" value="P-loop containing nucleoside triphosphate hydrolases"/>
    <property type="match status" value="1"/>
</dbReference>
<feature type="domain" description="ChlI/MoxR AAA lid" evidence="2">
    <location>
        <begin position="221"/>
        <end position="262"/>
    </location>
</feature>
<dbReference type="InterPro" id="IPR027417">
    <property type="entry name" value="P-loop_NTPase"/>
</dbReference>
<gene>
    <name evidence="3" type="ORF">KB13_348</name>
</gene>
<dbReference type="Proteomes" id="UP000004188">
    <property type="component" value="Unassembled WGS sequence"/>
</dbReference>
<evidence type="ECO:0000259" key="1">
    <source>
        <dbReference type="Pfam" id="PF07726"/>
    </source>
</evidence>
<protein>
    <submittedName>
        <fullName evidence="3">Methanol dehydrogenase regulatory protein</fullName>
    </submittedName>
</protein>
<reference evidence="4" key="1">
    <citation type="journal article" date="2012" name="Stand. Genomic Sci.">
        <title>Genome sequence of strain HIMB624, a cultured representative from the OM43 clade of marine Betaproteobacteria.</title>
        <authorList>
            <person name="Huggett M.J."/>
            <person name="Hayakawa D.H."/>
            <person name="Rappe M.S."/>
        </authorList>
    </citation>
    <scope>NUCLEOTIDE SEQUENCE [LARGE SCALE GENOMIC DNA]</scope>
    <source>
        <strain evidence="4">KB13</strain>
    </source>
</reference>
<dbReference type="GO" id="GO:0005524">
    <property type="term" value="F:ATP binding"/>
    <property type="evidence" value="ECO:0007669"/>
    <property type="project" value="InterPro"/>
</dbReference>
<dbReference type="eggNOG" id="COG0714">
    <property type="taxonomic scope" value="Bacteria"/>
</dbReference>
<evidence type="ECO:0000259" key="2">
    <source>
        <dbReference type="Pfam" id="PF17863"/>
    </source>
</evidence>
<dbReference type="Gene3D" id="1.10.8.80">
    <property type="entry name" value="Magnesium chelatase subunit I, C-Terminal domain"/>
    <property type="match status" value="1"/>
</dbReference>
<dbReference type="Pfam" id="PF17863">
    <property type="entry name" value="AAA_lid_2"/>
    <property type="match status" value="1"/>
</dbReference>
<proteinExistence type="predicted"/>
<accession>B6BVI5</accession>
<dbReference type="Gene3D" id="3.40.50.300">
    <property type="entry name" value="P-loop containing nucleotide triphosphate hydrolases"/>
    <property type="match status" value="1"/>
</dbReference>
<name>B6BVI5_9PROT</name>
<feature type="domain" description="ATPase AAA-3" evidence="1">
    <location>
        <begin position="24"/>
        <end position="152"/>
    </location>
</feature>
<dbReference type="PIRSF" id="PIRSF002849">
    <property type="entry name" value="AAA_ATPase_chaperone_MoxR_prd"/>
    <property type="match status" value="1"/>
</dbReference>
<evidence type="ECO:0000313" key="4">
    <source>
        <dbReference type="Proteomes" id="UP000004188"/>
    </source>
</evidence>
<dbReference type="AlphaFoldDB" id="B6BVI5"/>
<dbReference type="STRING" id="314607.KB13_348"/>
<dbReference type="GO" id="GO:0016887">
    <property type="term" value="F:ATP hydrolysis activity"/>
    <property type="evidence" value="ECO:0007669"/>
    <property type="project" value="InterPro"/>
</dbReference>
<dbReference type="InterPro" id="IPR050764">
    <property type="entry name" value="CbbQ/NirQ/NorQ/GpvN"/>
</dbReference>
<dbReference type="PANTHER" id="PTHR42759:SF5">
    <property type="entry name" value="METHANOL DEHYDROGENASE REGULATOR"/>
    <property type="match status" value="1"/>
</dbReference>